<evidence type="ECO:0000313" key="2">
    <source>
        <dbReference type="Proteomes" id="UP001335100"/>
    </source>
</evidence>
<gene>
    <name evidence="1" type="ORF">V0R50_12865</name>
</gene>
<organism evidence="1 2">
    <name type="scientific">Pseudomonas ulcerans</name>
    <dbReference type="NCBI Taxonomy" id="3115852"/>
    <lineage>
        <taxon>Bacteria</taxon>
        <taxon>Pseudomonadati</taxon>
        <taxon>Pseudomonadota</taxon>
        <taxon>Gammaproteobacteria</taxon>
        <taxon>Pseudomonadales</taxon>
        <taxon>Pseudomonadaceae</taxon>
        <taxon>Pseudomonas</taxon>
    </lineage>
</organism>
<dbReference type="RefSeq" id="WP_330074906.1">
    <property type="nucleotide sequence ID" value="NZ_JAZDQJ010000012.1"/>
</dbReference>
<dbReference type="EMBL" id="JAZDQJ010000012">
    <property type="protein sequence ID" value="MEE1934118.1"/>
    <property type="molecule type" value="Genomic_DNA"/>
</dbReference>
<accession>A0ABU7HRF7</accession>
<sequence length="122" mass="13949">MAWPIIFCTELLEELDGIDKLVKKVFLGHLMLLEQMGPMLGRPHVDTLKGSVYSNMKELRFSAAEGSWRVAFAFDPSRSAVMLVAGDKMGVDQNRFYRSLIKRADERFVRHLMKGKDDVQDT</sequence>
<name>A0ABU7HRF7_9PSED</name>
<protein>
    <submittedName>
        <fullName evidence="1">Type II toxin-antitoxin system RelE/ParE family toxin</fullName>
    </submittedName>
</protein>
<comment type="caution">
    <text evidence="1">The sequence shown here is derived from an EMBL/GenBank/DDBJ whole genome shotgun (WGS) entry which is preliminary data.</text>
</comment>
<dbReference type="InterPro" id="IPR009241">
    <property type="entry name" value="HigB-like"/>
</dbReference>
<keyword evidence="2" id="KW-1185">Reference proteome</keyword>
<proteinExistence type="predicted"/>
<dbReference type="Pfam" id="PF05973">
    <property type="entry name" value="Gp49"/>
    <property type="match status" value="1"/>
</dbReference>
<dbReference type="Proteomes" id="UP001335100">
    <property type="component" value="Unassembled WGS sequence"/>
</dbReference>
<reference evidence="1 2" key="1">
    <citation type="submission" date="2024-01" db="EMBL/GenBank/DDBJ databases">
        <title>Unpublished Manusciprt.</title>
        <authorList>
            <person name="Duman M."/>
            <person name="Valdes E.G."/>
            <person name="Ajmi N."/>
            <person name="Altun S."/>
            <person name="Saticioglu I.B."/>
        </authorList>
    </citation>
    <scope>NUCLEOTIDE SEQUENCE [LARGE SCALE GENOMIC DNA]</scope>
    <source>
        <strain evidence="1 2">148P</strain>
    </source>
</reference>
<evidence type="ECO:0000313" key="1">
    <source>
        <dbReference type="EMBL" id="MEE1934118.1"/>
    </source>
</evidence>